<dbReference type="AlphaFoldDB" id="A0AAV7L674"/>
<evidence type="ECO:0000313" key="2">
    <source>
        <dbReference type="Proteomes" id="UP001066276"/>
    </source>
</evidence>
<reference evidence="1" key="1">
    <citation type="journal article" date="2022" name="bioRxiv">
        <title>Sequencing and chromosome-scale assembly of the giantPleurodeles waltlgenome.</title>
        <authorList>
            <person name="Brown T."/>
            <person name="Elewa A."/>
            <person name="Iarovenko S."/>
            <person name="Subramanian E."/>
            <person name="Araus A.J."/>
            <person name="Petzold A."/>
            <person name="Susuki M."/>
            <person name="Suzuki K.-i.T."/>
            <person name="Hayashi T."/>
            <person name="Toyoda A."/>
            <person name="Oliveira C."/>
            <person name="Osipova E."/>
            <person name="Leigh N.D."/>
            <person name="Simon A."/>
            <person name="Yun M.H."/>
        </authorList>
    </citation>
    <scope>NUCLEOTIDE SEQUENCE</scope>
    <source>
        <strain evidence="1">20211129_DDA</strain>
        <tissue evidence="1">Liver</tissue>
    </source>
</reference>
<name>A0AAV7L674_PLEWA</name>
<gene>
    <name evidence="1" type="ORF">NDU88_003519</name>
</gene>
<evidence type="ECO:0000313" key="1">
    <source>
        <dbReference type="EMBL" id="KAJ1083360.1"/>
    </source>
</evidence>
<accession>A0AAV7L674</accession>
<dbReference type="Proteomes" id="UP001066276">
    <property type="component" value="Chromosome 12"/>
</dbReference>
<organism evidence="1 2">
    <name type="scientific">Pleurodeles waltl</name>
    <name type="common">Iberian ribbed newt</name>
    <dbReference type="NCBI Taxonomy" id="8319"/>
    <lineage>
        <taxon>Eukaryota</taxon>
        <taxon>Metazoa</taxon>
        <taxon>Chordata</taxon>
        <taxon>Craniata</taxon>
        <taxon>Vertebrata</taxon>
        <taxon>Euteleostomi</taxon>
        <taxon>Amphibia</taxon>
        <taxon>Batrachia</taxon>
        <taxon>Caudata</taxon>
        <taxon>Salamandroidea</taxon>
        <taxon>Salamandridae</taxon>
        <taxon>Pleurodelinae</taxon>
        <taxon>Pleurodeles</taxon>
    </lineage>
</organism>
<sequence length="153" mass="17221">MNAARGPLDYFATRLFQHFAPALKDQEIILDRTHRVGQPSQAPVVGVWEALKAVVRGHFIALAAHANTLRKEKRHQLEAQIKELEERHTGVGAGETQRQLGVARKELRALDIDAAEHAMLCTKQMYYVGENKVGRLLAHRLRAQAVQCRVTEI</sequence>
<comment type="caution">
    <text evidence="1">The sequence shown here is derived from an EMBL/GenBank/DDBJ whole genome shotgun (WGS) entry which is preliminary data.</text>
</comment>
<protein>
    <submittedName>
        <fullName evidence="1">Uncharacterized protein</fullName>
    </submittedName>
</protein>
<dbReference type="EMBL" id="JANPWB010000016">
    <property type="protein sequence ID" value="KAJ1083360.1"/>
    <property type="molecule type" value="Genomic_DNA"/>
</dbReference>
<proteinExistence type="predicted"/>
<keyword evidence="2" id="KW-1185">Reference proteome</keyword>